<proteinExistence type="predicted"/>
<protein>
    <submittedName>
        <fullName evidence="2">Uncharacterized protein</fullName>
    </submittedName>
</protein>
<gene>
    <name evidence="2" type="ORF">B0J12DRAFT_167377</name>
</gene>
<dbReference type="Proteomes" id="UP000774617">
    <property type="component" value="Unassembled WGS sequence"/>
</dbReference>
<keyword evidence="3" id="KW-1185">Reference proteome</keyword>
<evidence type="ECO:0000256" key="1">
    <source>
        <dbReference type="SAM" id="MobiDB-lite"/>
    </source>
</evidence>
<dbReference type="EMBL" id="JAGTJR010000002">
    <property type="protein sequence ID" value="KAH7063370.1"/>
    <property type="molecule type" value="Genomic_DNA"/>
</dbReference>
<evidence type="ECO:0000313" key="3">
    <source>
        <dbReference type="Proteomes" id="UP000774617"/>
    </source>
</evidence>
<reference evidence="2 3" key="1">
    <citation type="journal article" date="2021" name="Nat. Commun.">
        <title>Genetic determinants of endophytism in the Arabidopsis root mycobiome.</title>
        <authorList>
            <person name="Mesny F."/>
            <person name="Miyauchi S."/>
            <person name="Thiergart T."/>
            <person name="Pickel B."/>
            <person name="Atanasova L."/>
            <person name="Karlsson M."/>
            <person name="Huettel B."/>
            <person name="Barry K.W."/>
            <person name="Haridas S."/>
            <person name="Chen C."/>
            <person name="Bauer D."/>
            <person name="Andreopoulos W."/>
            <person name="Pangilinan J."/>
            <person name="LaButti K."/>
            <person name="Riley R."/>
            <person name="Lipzen A."/>
            <person name="Clum A."/>
            <person name="Drula E."/>
            <person name="Henrissat B."/>
            <person name="Kohler A."/>
            <person name="Grigoriev I.V."/>
            <person name="Martin F.M."/>
            <person name="Hacquard S."/>
        </authorList>
    </citation>
    <scope>NUCLEOTIDE SEQUENCE [LARGE SCALE GENOMIC DNA]</scope>
    <source>
        <strain evidence="2 3">MPI-SDFR-AT-0080</strain>
    </source>
</reference>
<name>A0ABQ8GSA0_9PEZI</name>
<accession>A0ABQ8GSA0</accession>
<organism evidence="2 3">
    <name type="scientific">Macrophomina phaseolina</name>
    <dbReference type="NCBI Taxonomy" id="35725"/>
    <lineage>
        <taxon>Eukaryota</taxon>
        <taxon>Fungi</taxon>
        <taxon>Dikarya</taxon>
        <taxon>Ascomycota</taxon>
        <taxon>Pezizomycotina</taxon>
        <taxon>Dothideomycetes</taxon>
        <taxon>Dothideomycetes incertae sedis</taxon>
        <taxon>Botryosphaeriales</taxon>
        <taxon>Botryosphaeriaceae</taxon>
        <taxon>Macrophomina</taxon>
    </lineage>
</organism>
<evidence type="ECO:0000313" key="2">
    <source>
        <dbReference type="EMBL" id="KAH7063370.1"/>
    </source>
</evidence>
<comment type="caution">
    <text evidence="2">The sequence shown here is derived from an EMBL/GenBank/DDBJ whole genome shotgun (WGS) entry which is preliminary data.</text>
</comment>
<sequence length="162" mass="17043">MCLPLRLRRPVWRVTVAGGPVAVSIQRAVSRGLQESHGAAPGSVPQSTCGQWRSLALRVRAAPAEADDIQHPTPCARSSSASQPPCGAAVDIKSCHPTPGKILPPVPQKSACPTHGCARRSPRASPYVGRRVETVLQSIEDVHQPRVASEVVRTVAASAADN</sequence>
<feature type="region of interest" description="Disordered" evidence="1">
    <location>
        <begin position="66"/>
        <end position="125"/>
    </location>
</feature>